<dbReference type="AlphaFoldDB" id="A0A4Z1SUZ0"/>
<dbReference type="InterPro" id="IPR006224">
    <property type="entry name" value="PsdUridine_synth_RluA-like_CS"/>
</dbReference>
<dbReference type="VEuPathDB" id="GiardiaDB:GMRT_16355"/>
<proteinExistence type="predicted"/>
<dbReference type="GO" id="GO:0003723">
    <property type="term" value="F:RNA binding"/>
    <property type="evidence" value="ECO:0007669"/>
    <property type="project" value="InterPro"/>
</dbReference>
<dbReference type="InterPro" id="IPR020103">
    <property type="entry name" value="PsdUridine_synth_cat_dom_sf"/>
</dbReference>
<dbReference type="SUPFAM" id="SSF55120">
    <property type="entry name" value="Pseudouridine synthase"/>
    <property type="match status" value="1"/>
</dbReference>
<dbReference type="OrthoDB" id="424794at2759"/>
<gene>
    <name evidence="2" type="ORF">GMRT_16355</name>
</gene>
<dbReference type="Proteomes" id="UP000315496">
    <property type="component" value="Chromosome 1"/>
</dbReference>
<protein>
    <submittedName>
        <fullName evidence="2">DRAP deaminase</fullName>
    </submittedName>
</protein>
<comment type="caution">
    <text evidence="2">The sequence shown here is derived from an EMBL/GenBank/DDBJ whole genome shotgun (WGS) entry which is preliminary data.</text>
</comment>
<dbReference type="InterPro" id="IPR050188">
    <property type="entry name" value="RluA_PseudoU_synthase"/>
</dbReference>
<reference evidence="2 3" key="1">
    <citation type="submission" date="2019-05" db="EMBL/GenBank/DDBJ databases">
        <title>The compact genome of Giardia muris reveals important steps in the evolution of intestinal protozoan parasites.</title>
        <authorList>
            <person name="Xu F."/>
            <person name="Jimenez-Gonzalez A."/>
            <person name="Einarsson E."/>
            <person name="Astvaldsson A."/>
            <person name="Peirasmaki D."/>
            <person name="Eckmann L."/>
            <person name="Andersson J.O."/>
            <person name="Svard S.G."/>
            <person name="Jerlstrom-Hultqvist J."/>
        </authorList>
    </citation>
    <scope>NUCLEOTIDE SEQUENCE [LARGE SCALE GENOMIC DNA]</scope>
    <source>
        <strain evidence="2 3">Roberts-Thomson</strain>
    </source>
</reference>
<accession>A0A4Z1SUZ0</accession>
<dbReference type="PANTHER" id="PTHR21600">
    <property type="entry name" value="MITOCHONDRIAL RNA PSEUDOURIDINE SYNTHASE"/>
    <property type="match status" value="1"/>
</dbReference>
<dbReference type="PANTHER" id="PTHR21600:SF40">
    <property type="entry name" value="PSEUDOURIDYLATE SYNTHASE RPUSD2"/>
    <property type="match status" value="1"/>
</dbReference>
<keyword evidence="3" id="KW-1185">Reference proteome</keyword>
<dbReference type="PROSITE" id="PS01129">
    <property type="entry name" value="PSI_RLU"/>
    <property type="match status" value="1"/>
</dbReference>
<dbReference type="Gene3D" id="3.30.2350.10">
    <property type="entry name" value="Pseudouridine synthase"/>
    <property type="match status" value="1"/>
</dbReference>
<feature type="domain" description="Pseudouridine synthase RsuA/RluA-like" evidence="1">
    <location>
        <begin position="128"/>
        <end position="342"/>
    </location>
</feature>
<organism evidence="2 3">
    <name type="scientific">Giardia muris</name>
    <dbReference type="NCBI Taxonomy" id="5742"/>
    <lineage>
        <taxon>Eukaryota</taxon>
        <taxon>Metamonada</taxon>
        <taxon>Diplomonadida</taxon>
        <taxon>Hexamitidae</taxon>
        <taxon>Giardiinae</taxon>
        <taxon>Giardia</taxon>
    </lineage>
</organism>
<dbReference type="EMBL" id="VDLU01000001">
    <property type="protein sequence ID" value="TNJ29702.1"/>
    <property type="molecule type" value="Genomic_DNA"/>
</dbReference>
<dbReference type="Pfam" id="PF00849">
    <property type="entry name" value="PseudoU_synth_2"/>
    <property type="match status" value="1"/>
</dbReference>
<evidence type="ECO:0000313" key="2">
    <source>
        <dbReference type="EMBL" id="TNJ29702.1"/>
    </source>
</evidence>
<name>A0A4Z1SUZ0_GIAMU</name>
<dbReference type="GO" id="GO:0009982">
    <property type="term" value="F:pseudouridine synthase activity"/>
    <property type="evidence" value="ECO:0007669"/>
    <property type="project" value="InterPro"/>
</dbReference>
<evidence type="ECO:0000259" key="1">
    <source>
        <dbReference type="Pfam" id="PF00849"/>
    </source>
</evidence>
<dbReference type="GO" id="GO:0000455">
    <property type="term" value="P:enzyme-directed rRNA pseudouridine synthesis"/>
    <property type="evidence" value="ECO:0007669"/>
    <property type="project" value="TreeGrafter"/>
</dbReference>
<evidence type="ECO:0000313" key="3">
    <source>
        <dbReference type="Proteomes" id="UP000315496"/>
    </source>
</evidence>
<sequence>MSGIHEFREGELIHLAPYICVFGTYCKRRWIGRELLSVLVAEFVEFDAKGYMRAAREGRVLVLRKRHIHAFLQPTGEPPTKTNMRVDRYTQDIGTFVLCDSDLILHLMHRHEPPIIGSLNVIEQGNQIFCVKPSSIPIHPCGRYRFQSVNEKLTRMGYNGLRACNRLDKLVSGLVILARSAQDAEEKRVMAAARSGTKVYLARTIGQHSGLKLVWAPLGITIGNNSTARTVYPSSHDALLPKERYARFQELYLTASGRYDVFDDYLLFPSIDDFKQHIDNDKQLVELLRMQVGSYKGSSEIEEHQTALSIIFYLPGSQSVNSTLALCIPVTGRTHQLRLHLQYAGSPIIDDPCHGGLPEHLQLIRTVPSATLLAKMLDCNPYTSEAYVDLIVEKIKECHRDPNKQLDISCIREELVDIHRSCQRTWTCDTCLSLQEEVLSTTEPFDSSLIHFNEDHGSYNIRPTMVKNYMFKAISLHAYSYIGETELFTELPVFTKSTLSVTEDILQSFCRALASLKLKLLMDE</sequence>
<dbReference type="InterPro" id="IPR006145">
    <property type="entry name" value="PsdUridine_synth_RsuA/RluA"/>
</dbReference>